<organism evidence="3 4">
    <name type="scientific">Nocardioides thalensis</name>
    <dbReference type="NCBI Taxonomy" id="1914755"/>
    <lineage>
        <taxon>Bacteria</taxon>
        <taxon>Bacillati</taxon>
        <taxon>Actinomycetota</taxon>
        <taxon>Actinomycetes</taxon>
        <taxon>Propionibacteriales</taxon>
        <taxon>Nocardioidaceae</taxon>
        <taxon>Nocardioides</taxon>
    </lineage>
</organism>
<comment type="caution">
    <text evidence="3">The sequence shown here is derived from an EMBL/GenBank/DDBJ whole genome shotgun (WGS) entry which is preliminary data.</text>
</comment>
<dbReference type="EMBL" id="JACCFP010000001">
    <property type="protein sequence ID" value="NYJ03437.1"/>
    <property type="molecule type" value="Genomic_DNA"/>
</dbReference>
<dbReference type="AlphaFoldDB" id="A0A853C806"/>
<protein>
    <submittedName>
        <fullName evidence="3">Uncharacterized protein</fullName>
    </submittedName>
</protein>
<gene>
    <name evidence="3" type="ORF">HNR19_004135</name>
</gene>
<keyword evidence="4" id="KW-1185">Reference proteome</keyword>
<keyword evidence="2" id="KW-1133">Transmembrane helix</keyword>
<proteinExistence type="predicted"/>
<feature type="compositionally biased region" description="Low complexity" evidence="1">
    <location>
        <begin position="65"/>
        <end position="78"/>
    </location>
</feature>
<evidence type="ECO:0000256" key="1">
    <source>
        <dbReference type="SAM" id="MobiDB-lite"/>
    </source>
</evidence>
<feature type="transmembrane region" description="Helical" evidence="2">
    <location>
        <begin position="228"/>
        <end position="250"/>
    </location>
</feature>
<dbReference type="RefSeq" id="WP_179669740.1">
    <property type="nucleotide sequence ID" value="NZ_JACCFP010000001.1"/>
</dbReference>
<evidence type="ECO:0000313" key="3">
    <source>
        <dbReference type="EMBL" id="NYJ03437.1"/>
    </source>
</evidence>
<sequence length="399" mass="40776">MDDQASTPDRAPADGPTPDDTRPLASDRPADLPPPPATQTAATPAPPPPPRTGTTLMEPPPPSAPGTAPAEPAPRPGTVAAMTAAGVGLLGAAIVISTIRTRMDGDLDWSNYTVGLGATAVLVLVAVVAAMLVRRRDNALGREELVTWPGTVGILGVALMFSVGLEDQDWLEDVFGYVVGGIIAGLAIVGYLAARRAAFVVLALFGIGIVYANAFEDLFGDVGDENDVAIVAAIALAVFVVGATVLGWLLPTRATSGAAVAAVGVVGFGLIMAGMLLAQMFSSMFSSFGLMDMGPGEESDPFAAPESPDLDFDNDVWVILGLALLLTVMWALAAARTGHSGFTISAIAMPSVVVPLATFVLAVEHPTWWGVAVAAVGAVLLAGGGMLGRLRARSARSAY</sequence>
<dbReference type="Proteomes" id="UP000530424">
    <property type="component" value="Unassembled WGS sequence"/>
</dbReference>
<evidence type="ECO:0000313" key="4">
    <source>
        <dbReference type="Proteomes" id="UP000530424"/>
    </source>
</evidence>
<feature type="region of interest" description="Disordered" evidence="1">
    <location>
        <begin position="1"/>
        <end position="78"/>
    </location>
</feature>
<feature type="transmembrane region" description="Helical" evidence="2">
    <location>
        <begin position="316"/>
        <end position="335"/>
    </location>
</feature>
<keyword evidence="2" id="KW-0812">Transmembrane</keyword>
<accession>A0A853C806</accession>
<feature type="transmembrane region" description="Helical" evidence="2">
    <location>
        <begin position="174"/>
        <end position="192"/>
    </location>
</feature>
<feature type="transmembrane region" description="Helical" evidence="2">
    <location>
        <begin position="199"/>
        <end position="216"/>
    </location>
</feature>
<feature type="transmembrane region" description="Helical" evidence="2">
    <location>
        <begin position="79"/>
        <end position="100"/>
    </location>
</feature>
<feature type="transmembrane region" description="Helical" evidence="2">
    <location>
        <begin position="257"/>
        <end position="281"/>
    </location>
</feature>
<feature type="transmembrane region" description="Helical" evidence="2">
    <location>
        <begin position="145"/>
        <end position="162"/>
    </location>
</feature>
<feature type="transmembrane region" description="Helical" evidence="2">
    <location>
        <begin position="112"/>
        <end position="133"/>
    </location>
</feature>
<keyword evidence="2" id="KW-0472">Membrane</keyword>
<evidence type="ECO:0000256" key="2">
    <source>
        <dbReference type="SAM" id="Phobius"/>
    </source>
</evidence>
<reference evidence="3 4" key="1">
    <citation type="submission" date="2020-07" db="EMBL/GenBank/DDBJ databases">
        <title>Sequencing the genomes of 1000 actinobacteria strains.</title>
        <authorList>
            <person name="Klenk H.-P."/>
        </authorList>
    </citation>
    <scope>NUCLEOTIDE SEQUENCE [LARGE SCALE GENOMIC DNA]</scope>
    <source>
        <strain evidence="3 4">DSM 103833</strain>
    </source>
</reference>
<name>A0A853C806_9ACTN</name>
<feature type="transmembrane region" description="Helical" evidence="2">
    <location>
        <begin position="342"/>
        <end position="362"/>
    </location>
</feature>
<feature type="transmembrane region" description="Helical" evidence="2">
    <location>
        <begin position="368"/>
        <end position="387"/>
    </location>
</feature>